<gene>
    <name evidence="3" type="ORF">NE237_012567</name>
</gene>
<dbReference type="PANTHER" id="PTHR38937">
    <property type="entry name" value="MEMBRANE PROTEIN OF ER BODY-LIKE PROTEIN"/>
    <property type="match status" value="1"/>
</dbReference>
<accession>A0A9Q0GY72</accession>
<feature type="region of interest" description="Disordered" evidence="1">
    <location>
        <begin position="299"/>
        <end position="322"/>
    </location>
</feature>
<name>A0A9Q0GY72_9MAGN</name>
<feature type="compositionally biased region" description="Polar residues" evidence="1">
    <location>
        <begin position="234"/>
        <end position="243"/>
    </location>
</feature>
<comment type="caution">
    <text evidence="3">The sequence shown here is derived from an EMBL/GenBank/DDBJ whole genome shotgun (WGS) entry which is preliminary data.</text>
</comment>
<evidence type="ECO:0008006" key="5">
    <source>
        <dbReference type="Google" id="ProtNLM"/>
    </source>
</evidence>
<feature type="region of interest" description="Disordered" evidence="1">
    <location>
        <begin position="234"/>
        <end position="261"/>
    </location>
</feature>
<feature type="transmembrane region" description="Helical" evidence="2">
    <location>
        <begin position="719"/>
        <end position="740"/>
    </location>
</feature>
<dbReference type="EMBL" id="JAMYWD010000011">
    <property type="protein sequence ID" value="KAJ4955784.1"/>
    <property type="molecule type" value="Genomic_DNA"/>
</dbReference>
<evidence type="ECO:0000313" key="3">
    <source>
        <dbReference type="EMBL" id="KAJ4955784.1"/>
    </source>
</evidence>
<feature type="compositionally biased region" description="Polar residues" evidence="1">
    <location>
        <begin position="81"/>
        <end position="112"/>
    </location>
</feature>
<dbReference type="InterPro" id="IPR052843">
    <property type="entry name" value="ER_body_metal_sequester"/>
</dbReference>
<dbReference type="AlphaFoldDB" id="A0A9Q0GY72"/>
<feature type="region of interest" description="Disordered" evidence="1">
    <location>
        <begin position="75"/>
        <end position="114"/>
    </location>
</feature>
<feature type="transmembrane region" description="Helical" evidence="2">
    <location>
        <begin position="840"/>
        <end position="860"/>
    </location>
</feature>
<feature type="transmembrane region" description="Helical" evidence="2">
    <location>
        <begin position="773"/>
        <end position="792"/>
    </location>
</feature>
<feature type="region of interest" description="Disordered" evidence="1">
    <location>
        <begin position="1"/>
        <end position="30"/>
    </location>
</feature>
<dbReference type="CDD" id="cd01059">
    <property type="entry name" value="CCC1_like"/>
    <property type="match status" value="1"/>
</dbReference>
<feature type="compositionally biased region" description="Acidic residues" evidence="1">
    <location>
        <begin position="7"/>
        <end position="21"/>
    </location>
</feature>
<organism evidence="3 4">
    <name type="scientific">Protea cynaroides</name>
    <dbReference type="NCBI Taxonomy" id="273540"/>
    <lineage>
        <taxon>Eukaryota</taxon>
        <taxon>Viridiplantae</taxon>
        <taxon>Streptophyta</taxon>
        <taxon>Embryophyta</taxon>
        <taxon>Tracheophyta</taxon>
        <taxon>Spermatophyta</taxon>
        <taxon>Magnoliopsida</taxon>
        <taxon>Proteales</taxon>
        <taxon>Proteaceae</taxon>
        <taxon>Protea</taxon>
    </lineage>
</organism>
<evidence type="ECO:0000256" key="1">
    <source>
        <dbReference type="SAM" id="MobiDB-lite"/>
    </source>
</evidence>
<evidence type="ECO:0000313" key="4">
    <source>
        <dbReference type="Proteomes" id="UP001141806"/>
    </source>
</evidence>
<protein>
    <recommendedName>
        <fullName evidence="5">Membrane protein of ER body-like protein</fullName>
    </recommendedName>
</protein>
<feature type="compositionally biased region" description="Polar residues" evidence="1">
    <location>
        <begin position="299"/>
        <end position="316"/>
    </location>
</feature>
<reference evidence="3" key="1">
    <citation type="journal article" date="2023" name="Plant J.">
        <title>The genome of the king protea, Protea cynaroides.</title>
        <authorList>
            <person name="Chang J."/>
            <person name="Duong T.A."/>
            <person name="Schoeman C."/>
            <person name="Ma X."/>
            <person name="Roodt D."/>
            <person name="Barker N."/>
            <person name="Li Z."/>
            <person name="Van de Peer Y."/>
            <person name="Mizrachi E."/>
        </authorList>
    </citation>
    <scope>NUCLEOTIDE SEQUENCE</scope>
    <source>
        <tissue evidence="3">Young leaves</tissue>
    </source>
</reference>
<proteinExistence type="predicted"/>
<dbReference type="Proteomes" id="UP001141806">
    <property type="component" value="Unassembled WGS sequence"/>
</dbReference>
<feature type="transmembrane region" description="Helical" evidence="2">
    <location>
        <begin position="804"/>
        <end position="828"/>
    </location>
</feature>
<keyword evidence="4" id="KW-1185">Reference proteome</keyword>
<dbReference type="OrthoDB" id="1924921at2759"/>
<keyword evidence="2" id="KW-1133">Transmembrane helix</keyword>
<keyword evidence="2" id="KW-0812">Transmembrane</keyword>
<dbReference type="PANTHER" id="PTHR38937:SF2">
    <property type="entry name" value="MEMBRANE PROTEIN OF ER BODY-LIKE PROTEIN ISOFORM X1"/>
    <property type="match status" value="1"/>
</dbReference>
<sequence>MSMEAATMEEVEAEEGLIDDGADLRTRPRSRTRLQEFTAISISDATVNTIVEETVEEHGSEQEGVEAERSVYFEGNENGGIESNDTTAGRKTGNENSYFNVPQSDSQKSSMTIDDDKIDGNLKDGSLYDLHILPSEKSKSGRSMSFEPVDNELKVHAYGSTLEDRRQGITELDVERVIEDQDSHDLYCPNCNSCITKRVILRKRKRRVQSIHYDTKRERIETVVNLVGSSFASATNDDSSEVGQSVPDGSPPPPVNDHDRDMGPDVFRCLSCFTFFIPTGSGFKLFRIFGGLGESENTPNPEQISMRNNNWFSPSHKSIGRNDTAEQVDVTTQHVEEAAEALRQSEYLSETLPGKQMDHLSNQGVPSPTHADGNAISVTSSKFVVVKESHVNENIEGSSGEFQNDMQNVNVAFVQGAVLSAESQSDIALKDGATKKTDRAYADGSATSVASSKIVVVKESHVNEKIKVSAGEFQNDMHNVNAAFVQGAVLSEESQSDIALKDGATKKTDRAYADGSATSVASSKIVVVKESHVNEKIKVSAGEFQNDMHNVNAAFVQGAVLSEESQSDIALKDGVTKKTDRVVEEEALRQSECFPETLPGQQMDQLPNQSVFSRGTGSQQVGVNYAIFPIEKPTFTFTEKTVTSSVERQYVTTGNISKGDDVAVYIQTDQDMHDVVDSLVPGRAREWDVLKSIIYGGLIESITSLGVVSSAAASAASTLNIVILGLANLMSGLFIIIHNIKDLKNDYRGTTSQENSNMDRYQEALGRRENFRLHAIVAVLSYIIFGLLPPVTYGFSFRRSDDKLYKLITCGAASFVCIILLAIGKAYVRRPPRFYVKTVLYYLLMGMTASGLCYAVGLLIKRLIENLGWFDTLSVPSTEFLETRSMGSGWASS</sequence>
<keyword evidence="2" id="KW-0472">Membrane</keyword>
<evidence type="ECO:0000256" key="2">
    <source>
        <dbReference type="SAM" id="Phobius"/>
    </source>
</evidence>